<feature type="chain" id="PRO_5022044031" evidence="4">
    <location>
        <begin position="23"/>
        <end position="500"/>
    </location>
</feature>
<gene>
    <name evidence="6" type="ORF">Mal48_19560</name>
</gene>
<dbReference type="GO" id="GO:0005509">
    <property type="term" value="F:calcium ion binding"/>
    <property type="evidence" value="ECO:0007669"/>
    <property type="project" value="InterPro"/>
</dbReference>
<dbReference type="PROSITE" id="PS00018">
    <property type="entry name" value="EF_HAND_1"/>
    <property type="match status" value="4"/>
</dbReference>
<dbReference type="Gene3D" id="1.10.238.10">
    <property type="entry name" value="EF-hand"/>
    <property type="match status" value="4"/>
</dbReference>
<dbReference type="AlphaFoldDB" id="A0A517QM45"/>
<feature type="domain" description="EF-hand" evidence="5">
    <location>
        <begin position="48"/>
        <end position="83"/>
    </location>
</feature>
<feature type="compositionally biased region" description="Basic and acidic residues" evidence="3">
    <location>
        <begin position="109"/>
        <end position="123"/>
    </location>
</feature>
<dbReference type="Proteomes" id="UP000315724">
    <property type="component" value="Chromosome"/>
</dbReference>
<feature type="domain" description="EF-hand" evidence="5">
    <location>
        <begin position="173"/>
        <end position="201"/>
    </location>
</feature>
<dbReference type="EMBL" id="CP036267">
    <property type="protein sequence ID" value="QDT32709.1"/>
    <property type="molecule type" value="Genomic_DNA"/>
</dbReference>
<dbReference type="InterPro" id="IPR018247">
    <property type="entry name" value="EF_Hand_1_Ca_BS"/>
</dbReference>
<feature type="compositionally biased region" description="Basic and acidic residues" evidence="3">
    <location>
        <begin position="91"/>
        <end position="102"/>
    </location>
</feature>
<dbReference type="PROSITE" id="PS50222">
    <property type="entry name" value="EF_HAND_2"/>
    <property type="match status" value="3"/>
</dbReference>
<feature type="domain" description="EF-hand" evidence="5">
    <location>
        <begin position="424"/>
        <end position="459"/>
    </location>
</feature>
<feature type="compositionally biased region" description="Basic and acidic residues" evidence="3">
    <location>
        <begin position="408"/>
        <end position="451"/>
    </location>
</feature>
<feature type="region of interest" description="Disordered" evidence="3">
    <location>
        <begin position="320"/>
        <end position="500"/>
    </location>
</feature>
<dbReference type="InterPro" id="IPR002048">
    <property type="entry name" value="EF_hand_dom"/>
</dbReference>
<accession>A0A517QM45</accession>
<keyword evidence="1" id="KW-0479">Metal-binding</keyword>
<keyword evidence="4" id="KW-0732">Signal</keyword>
<dbReference type="SUPFAM" id="SSF47473">
    <property type="entry name" value="EF-hand"/>
    <property type="match status" value="2"/>
</dbReference>
<keyword evidence="2" id="KW-0677">Repeat</keyword>
<evidence type="ECO:0000313" key="6">
    <source>
        <dbReference type="EMBL" id="QDT32709.1"/>
    </source>
</evidence>
<evidence type="ECO:0000256" key="2">
    <source>
        <dbReference type="ARBA" id="ARBA00022737"/>
    </source>
</evidence>
<dbReference type="SMART" id="SM00054">
    <property type="entry name" value="EFh"/>
    <property type="match status" value="4"/>
</dbReference>
<protein>
    <submittedName>
        <fullName evidence="6">Transaldolase/EF-hand domain-containing protein</fullName>
    </submittedName>
</protein>
<evidence type="ECO:0000259" key="5">
    <source>
        <dbReference type="PROSITE" id="PS50222"/>
    </source>
</evidence>
<organism evidence="6 7">
    <name type="scientific">Thalassoglobus polymorphus</name>
    <dbReference type="NCBI Taxonomy" id="2527994"/>
    <lineage>
        <taxon>Bacteria</taxon>
        <taxon>Pseudomonadati</taxon>
        <taxon>Planctomycetota</taxon>
        <taxon>Planctomycetia</taxon>
        <taxon>Planctomycetales</taxon>
        <taxon>Planctomycetaceae</taxon>
        <taxon>Thalassoglobus</taxon>
    </lineage>
</organism>
<feature type="compositionally biased region" description="Basic and acidic residues" evidence="3">
    <location>
        <begin position="221"/>
        <end position="280"/>
    </location>
</feature>
<feature type="compositionally biased region" description="Basic and acidic residues" evidence="3">
    <location>
        <begin position="320"/>
        <end position="332"/>
    </location>
</feature>
<dbReference type="InterPro" id="IPR011992">
    <property type="entry name" value="EF-hand-dom_pair"/>
</dbReference>
<evidence type="ECO:0000256" key="1">
    <source>
        <dbReference type="ARBA" id="ARBA00022723"/>
    </source>
</evidence>
<dbReference type="PANTHER" id="PTHR10891">
    <property type="entry name" value="EF-HAND CALCIUM-BINDING DOMAIN CONTAINING PROTEIN"/>
    <property type="match status" value="1"/>
</dbReference>
<keyword evidence="7" id="KW-1185">Reference proteome</keyword>
<sequence length="500" mass="55967" precursor="true">MKTLTRFAASLAVCGLSAVAIAQESDEVFKSLDKNSDGILAADEVSESQQRFFERLVRAGDKNEDGKLSLAEYQATLKEDERPAGTPAGPRGDRDRGPRGRFDPSVLFDRFDSNKDGKLTKDEIPEEALGRLGRIFEEAGKEELSKQEFDQALGKMMRSRRPDAPGGRPGNSEFYARLDKNKDGKLSKDELPEQLRERLSGLFERAGTDEISLEQLTRMRGQRDGNRPEKSTPERGDTEKDRPKKEMNRDRDTNSDRPERGRQRPPMRDGEPRAQGRRPEGQPVMRGPRGFAFMRVLDTNEDGKISQSEALRIARLFDELDHNKDGELDGRELMGFSGGPEGSPQGRMNRAGDRPEGKRPEGNRPDGDRPEGRRRSGDRPEEGRRPEGRRPEGDRPEGRRRGFNPEAFLERFDKDKDGAISKEEATGRLSENFERIDANSDGKIDAKEFGEMLRSGRPGGEGRPEGGPPRGRRPGSDGDRPGRPDRAGDQPNRPQPPESE</sequence>
<feature type="compositionally biased region" description="Basic and acidic residues" evidence="3">
    <location>
        <begin position="176"/>
        <end position="199"/>
    </location>
</feature>
<reference evidence="6 7" key="1">
    <citation type="submission" date="2019-02" db="EMBL/GenBank/DDBJ databases">
        <title>Deep-cultivation of Planctomycetes and their phenomic and genomic characterization uncovers novel biology.</title>
        <authorList>
            <person name="Wiegand S."/>
            <person name="Jogler M."/>
            <person name="Boedeker C."/>
            <person name="Pinto D."/>
            <person name="Vollmers J."/>
            <person name="Rivas-Marin E."/>
            <person name="Kohn T."/>
            <person name="Peeters S.H."/>
            <person name="Heuer A."/>
            <person name="Rast P."/>
            <person name="Oberbeckmann S."/>
            <person name="Bunk B."/>
            <person name="Jeske O."/>
            <person name="Meyerdierks A."/>
            <person name="Storesund J.E."/>
            <person name="Kallscheuer N."/>
            <person name="Luecker S."/>
            <person name="Lage O.M."/>
            <person name="Pohl T."/>
            <person name="Merkel B.J."/>
            <person name="Hornburger P."/>
            <person name="Mueller R.-W."/>
            <person name="Bruemmer F."/>
            <person name="Labrenz M."/>
            <person name="Spormann A.M."/>
            <person name="Op den Camp H."/>
            <person name="Overmann J."/>
            <person name="Amann R."/>
            <person name="Jetten M.S.M."/>
            <person name="Mascher T."/>
            <person name="Medema M.H."/>
            <person name="Devos D.P."/>
            <person name="Kaster A.-K."/>
            <person name="Ovreas L."/>
            <person name="Rohde M."/>
            <person name="Galperin M.Y."/>
            <person name="Jogler C."/>
        </authorList>
    </citation>
    <scope>NUCLEOTIDE SEQUENCE [LARGE SCALE GENOMIC DNA]</scope>
    <source>
        <strain evidence="6 7">Mal48</strain>
    </source>
</reference>
<feature type="region of interest" description="Disordered" evidence="3">
    <location>
        <begin position="155"/>
        <end position="292"/>
    </location>
</feature>
<feature type="compositionally biased region" description="Basic and acidic residues" evidence="3">
    <location>
        <begin position="474"/>
        <end position="488"/>
    </location>
</feature>
<dbReference type="Pfam" id="PF13202">
    <property type="entry name" value="EF-hand_5"/>
    <property type="match status" value="6"/>
</dbReference>
<evidence type="ECO:0000256" key="4">
    <source>
        <dbReference type="SAM" id="SignalP"/>
    </source>
</evidence>
<evidence type="ECO:0000256" key="3">
    <source>
        <dbReference type="SAM" id="MobiDB-lite"/>
    </source>
</evidence>
<dbReference type="KEGG" id="tpol:Mal48_19560"/>
<feature type="compositionally biased region" description="Basic and acidic residues" evidence="3">
    <location>
        <begin position="350"/>
        <end position="400"/>
    </location>
</feature>
<dbReference type="OrthoDB" id="213507at2"/>
<evidence type="ECO:0000313" key="7">
    <source>
        <dbReference type="Proteomes" id="UP000315724"/>
    </source>
</evidence>
<dbReference type="InterPro" id="IPR039647">
    <property type="entry name" value="EF_hand_pair_protein_CML-like"/>
</dbReference>
<name>A0A517QM45_9PLAN</name>
<feature type="region of interest" description="Disordered" evidence="3">
    <location>
        <begin position="76"/>
        <end position="125"/>
    </location>
</feature>
<feature type="signal peptide" evidence="4">
    <location>
        <begin position="1"/>
        <end position="22"/>
    </location>
</feature>
<proteinExistence type="predicted"/>
<dbReference type="RefSeq" id="WP_145198159.1">
    <property type="nucleotide sequence ID" value="NZ_CP036267.1"/>
</dbReference>